<dbReference type="AlphaFoldDB" id="A0A819FWU6"/>
<dbReference type="InterPro" id="IPR019170">
    <property type="entry name" value="Meckelin"/>
</dbReference>
<dbReference type="GO" id="GO:0060271">
    <property type="term" value="P:cilium assembly"/>
    <property type="evidence" value="ECO:0007669"/>
    <property type="project" value="InterPro"/>
</dbReference>
<feature type="transmembrane region" description="Helical" evidence="1">
    <location>
        <begin position="214"/>
        <end position="240"/>
    </location>
</feature>
<sequence>MDAASQNRNALIAFGALSGAGIILAFGRTWKWFSKSGRDLIDLATIGKFFAYICGIIGTILLLVTAGVSIWYLIFIKNISEITDANIEQLKNLLRTFLITAFVLKLIDIIHIIIRQTRIEIFFMDWERPKTGEIYKNENETYSILGTSENVSVWRTYFAANELNEIQTFRRVNVPFQLLFVLFFLKVINLESYSCGDGKFISSSSNLDCSRSNTIVRIAIAFFVLLGTAIVQNLFFTIFYQRFIEDKITNFIDLCSVSNISVFILDENFHGYYIHGRSPHGMTDVNMKDTVMNLYREENRMSGTRGLEPNSDEQIFIMKINRSFRRQYQSLLQAYYGYTGPRKTRLDAERYTDLLLQSYQNLNGFLCAFIDHSLSSHQYILRNRFLLERMLDYEFRVRTRSDFDGQIDNFLYVDNEKTFTNILFCGEQSTLVIWNMITFLFIDILAQNYILAAILTYVIDFIVVGIRNSFGRNNLSKKTLIPKNFLI</sequence>
<comment type="caution">
    <text evidence="2">The sequence shown here is derived from an EMBL/GenBank/DDBJ whole genome shotgun (WGS) entry which is preliminary data.</text>
</comment>
<evidence type="ECO:0000313" key="3">
    <source>
        <dbReference type="Proteomes" id="UP000663866"/>
    </source>
</evidence>
<evidence type="ECO:0008006" key="4">
    <source>
        <dbReference type="Google" id="ProtNLM"/>
    </source>
</evidence>
<evidence type="ECO:0000256" key="1">
    <source>
        <dbReference type="SAM" id="Phobius"/>
    </source>
</evidence>
<feature type="transmembrane region" description="Helical" evidence="1">
    <location>
        <begin position="94"/>
        <end position="114"/>
    </location>
</feature>
<feature type="transmembrane region" description="Helical" evidence="1">
    <location>
        <begin position="448"/>
        <end position="470"/>
    </location>
</feature>
<feature type="transmembrane region" description="Helical" evidence="1">
    <location>
        <begin position="422"/>
        <end position="442"/>
    </location>
</feature>
<dbReference type="Pfam" id="PF09773">
    <property type="entry name" value="Meckelin"/>
    <property type="match status" value="1"/>
</dbReference>
<feature type="transmembrane region" description="Helical" evidence="1">
    <location>
        <begin position="12"/>
        <end position="30"/>
    </location>
</feature>
<feature type="transmembrane region" description="Helical" evidence="1">
    <location>
        <begin position="50"/>
        <end position="74"/>
    </location>
</feature>
<reference evidence="2" key="1">
    <citation type="submission" date="2021-02" db="EMBL/GenBank/DDBJ databases">
        <authorList>
            <person name="Nowell W R."/>
        </authorList>
    </citation>
    <scope>NUCLEOTIDE SEQUENCE</scope>
</reference>
<accession>A0A819FWU6</accession>
<dbReference type="PANTHER" id="PTHR21274">
    <property type="entry name" value="MECKELIN"/>
    <property type="match status" value="1"/>
</dbReference>
<name>A0A819FWU6_9BILA</name>
<evidence type="ECO:0000313" key="2">
    <source>
        <dbReference type="EMBL" id="CAF3876330.1"/>
    </source>
</evidence>
<keyword evidence="3" id="KW-1185">Reference proteome</keyword>
<organism evidence="2 3">
    <name type="scientific">Rotaria magnacalcarata</name>
    <dbReference type="NCBI Taxonomy" id="392030"/>
    <lineage>
        <taxon>Eukaryota</taxon>
        <taxon>Metazoa</taxon>
        <taxon>Spiralia</taxon>
        <taxon>Gnathifera</taxon>
        <taxon>Rotifera</taxon>
        <taxon>Eurotatoria</taxon>
        <taxon>Bdelloidea</taxon>
        <taxon>Philodinida</taxon>
        <taxon>Philodinidae</taxon>
        <taxon>Rotaria</taxon>
    </lineage>
</organism>
<dbReference type="GO" id="GO:0036038">
    <property type="term" value="C:MKS complex"/>
    <property type="evidence" value="ECO:0007669"/>
    <property type="project" value="InterPro"/>
</dbReference>
<gene>
    <name evidence="2" type="ORF">OVN521_LOCUS8216</name>
</gene>
<dbReference type="EMBL" id="CAJOBG010000946">
    <property type="protein sequence ID" value="CAF3876330.1"/>
    <property type="molecule type" value="Genomic_DNA"/>
</dbReference>
<proteinExistence type="predicted"/>
<keyword evidence="1" id="KW-1133">Transmembrane helix</keyword>
<protein>
    <recommendedName>
        <fullName evidence="4">Meckelin</fullName>
    </recommendedName>
</protein>
<dbReference type="Proteomes" id="UP000663866">
    <property type="component" value="Unassembled WGS sequence"/>
</dbReference>
<dbReference type="PANTHER" id="PTHR21274:SF0">
    <property type="entry name" value="MECKELIN"/>
    <property type="match status" value="1"/>
</dbReference>
<keyword evidence="1" id="KW-0472">Membrane</keyword>
<keyword evidence="1" id="KW-0812">Transmembrane</keyword>